<dbReference type="AlphaFoldDB" id="A0A099LWZ3"/>
<dbReference type="Pfam" id="PF00672">
    <property type="entry name" value="HAMP"/>
    <property type="match status" value="1"/>
</dbReference>
<keyword evidence="11" id="KW-1185">Reference proteome</keyword>
<dbReference type="CDD" id="cd11386">
    <property type="entry name" value="MCP_signal"/>
    <property type="match status" value="1"/>
</dbReference>
<keyword evidence="2" id="KW-1003">Cell membrane</keyword>
<evidence type="ECO:0000256" key="4">
    <source>
        <dbReference type="ARBA" id="ARBA00029447"/>
    </source>
</evidence>
<dbReference type="EMBL" id="JMCG01000001">
    <property type="protein sequence ID" value="KGK12199.1"/>
    <property type="molecule type" value="Genomic_DNA"/>
</dbReference>
<evidence type="ECO:0000313" key="11">
    <source>
        <dbReference type="Proteomes" id="UP000029994"/>
    </source>
</evidence>
<dbReference type="Proteomes" id="UP000029994">
    <property type="component" value="Unassembled WGS sequence"/>
</dbReference>
<dbReference type="CDD" id="cd06225">
    <property type="entry name" value="HAMP"/>
    <property type="match status" value="1"/>
</dbReference>
<dbReference type="PROSITE" id="PS50192">
    <property type="entry name" value="T_SNARE"/>
    <property type="match status" value="1"/>
</dbReference>
<evidence type="ECO:0000259" key="9">
    <source>
        <dbReference type="PROSITE" id="PS50885"/>
    </source>
</evidence>
<proteinExistence type="inferred from homology"/>
<dbReference type="GO" id="GO:0007165">
    <property type="term" value="P:signal transduction"/>
    <property type="evidence" value="ECO:0007669"/>
    <property type="project" value="UniProtKB-KW"/>
</dbReference>
<organism evidence="10 11">
    <name type="scientific">Vibrio navarrensis</name>
    <dbReference type="NCBI Taxonomy" id="29495"/>
    <lineage>
        <taxon>Bacteria</taxon>
        <taxon>Pseudomonadati</taxon>
        <taxon>Pseudomonadota</taxon>
        <taxon>Gammaproteobacteria</taxon>
        <taxon>Vibrionales</taxon>
        <taxon>Vibrionaceae</taxon>
        <taxon>Vibrio</taxon>
    </lineage>
</organism>
<name>A0A099LWZ3_9VIBR</name>
<feature type="transmembrane region" description="Helical" evidence="6">
    <location>
        <begin position="199"/>
        <end position="221"/>
    </location>
</feature>
<evidence type="ECO:0000256" key="6">
    <source>
        <dbReference type="SAM" id="Phobius"/>
    </source>
</evidence>
<keyword evidence="2" id="KW-0997">Cell inner membrane</keyword>
<dbReference type="SMART" id="SM00304">
    <property type="entry name" value="HAMP"/>
    <property type="match status" value="1"/>
</dbReference>
<evidence type="ECO:0000313" key="10">
    <source>
        <dbReference type="EMBL" id="KGK12199.1"/>
    </source>
</evidence>
<reference evidence="10 11" key="1">
    <citation type="submission" date="2014-04" db="EMBL/GenBank/DDBJ databases">
        <title>Genome sequencing of Vibrio navarrensis strains.</title>
        <authorList>
            <person name="Gladney L.M."/>
            <person name="Katz L.S."/>
            <person name="Marino-Ramirez L."/>
            <person name="Jordan I.K."/>
        </authorList>
    </citation>
    <scope>NUCLEOTIDE SEQUENCE [LARGE SCALE GENOMIC DNA]</scope>
    <source>
        <strain evidence="10 11">ATCC 51183</strain>
    </source>
</reference>
<evidence type="ECO:0000259" key="8">
    <source>
        <dbReference type="PROSITE" id="PS50192"/>
    </source>
</evidence>
<dbReference type="SUPFAM" id="SSF58104">
    <property type="entry name" value="Methyl-accepting chemotaxis protein (MCP) signaling domain"/>
    <property type="match status" value="1"/>
</dbReference>
<comment type="similarity">
    <text evidence="4">Belongs to the methyl-accepting chemotaxis (MCP) protein family.</text>
</comment>
<dbReference type="GeneID" id="43684090"/>
<comment type="caution">
    <text evidence="10">The sequence shown here is derived from an EMBL/GenBank/DDBJ whole genome shotgun (WGS) entry which is preliminary data.</text>
</comment>
<dbReference type="InterPro" id="IPR003660">
    <property type="entry name" value="HAMP_dom"/>
</dbReference>
<dbReference type="Pfam" id="PF00015">
    <property type="entry name" value="MCPsignal"/>
    <property type="match status" value="1"/>
</dbReference>
<dbReference type="STRING" id="29495.EA26_13095"/>
<evidence type="ECO:0000256" key="5">
    <source>
        <dbReference type="PROSITE-ProRule" id="PRU00284"/>
    </source>
</evidence>
<dbReference type="SMART" id="SM00283">
    <property type="entry name" value="MA"/>
    <property type="match status" value="1"/>
</dbReference>
<dbReference type="PROSITE" id="PS50111">
    <property type="entry name" value="CHEMOTAXIS_TRANSDUC_2"/>
    <property type="match status" value="1"/>
</dbReference>
<dbReference type="FunFam" id="1.10.287.950:FF:000001">
    <property type="entry name" value="Methyl-accepting chemotaxis sensory transducer"/>
    <property type="match status" value="1"/>
</dbReference>
<keyword evidence="3 5" id="KW-0807">Transducer</keyword>
<dbReference type="PROSITE" id="PS50885">
    <property type="entry name" value="HAMP"/>
    <property type="match status" value="1"/>
</dbReference>
<feature type="domain" description="HAMP" evidence="9">
    <location>
        <begin position="218"/>
        <end position="270"/>
    </location>
</feature>
<protein>
    <submittedName>
        <fullName evidence="10">Chemotaxis protein</fullName>
    </submittedName>
</protein>
<feature type="domain" description="Methyl-accepting transducer" evidence="7">
    <location>
        <begin position="275"/>
        <end position="511"/>
    </location>
</feature>
<dbReference type="PANTHER" id="PTHR32089:SF33">
    <property type="entry name" value="TOXIN COREGULATED PILUS BIOSYNTHESIS PROTEIN I"/>
    <property type="match status" value="1"/>
</dbReference>
<dbReference type="eggNOG" id="COG0840">
    <property type="taxonomic scope" value="Bacteria"/>
</dbReference>
<keyword evidence="6" id="KW-0472">Membrane</keyword>
<sequence>MRQLLSALSIKAQILLPVAFTIVLLLAGLTVGTSTLKQAFERVTVSTEQLIVHKNELGEIVDNMYAMRIKAIYSLFNPDDVSTLSQVLGERQSNIRLLLNQISTMDGLETETQQMRQALDHYVSYSRNTMLPLLNTKHHERYPPPGFQDQYDNAMSAYRLAGEEMVKAIDRLSTKLNQMALEEVSETGQQHDKTLTVSVFAMIGILTVAALISLMLASLIVKPIRALQQTMQQVASGNLLVNAEVEGKNEVAQLAQDVNSTVKQLRQTVDSLVRISVDVASASTELAAIMTQSSVNSDQEKSEVEQVASAVNQMESTAADVTANAAKADGAANQANQLAKRSLSMFEQNSRANDKMAEQLNNAAQVVNSLKTQSEQIGKVIEVIQGISEQTNLLALNAAIEAARAGESGRGFAVVADEVRMLAARTQDSTKEIQAIIEELQNQSGRANESMNSSLQMLTSNQTLASDVSATLQEISHSIEELALINAQVATASEEQNQVTSDINSNLSNIYELVSQNVTGITQAAAASHELSSLAENQKQQLAYFKV</sequence>
<accession>A0A099LWZ3</accession>
<evidence type="ECO:0000256" key="3">
    <source>
        <dbReference type="ARBA" id="ARBA00023224"/>
    </source>
</evidence>
<keyword evidence="6" id="KW-0812">Transmembrane</keyword>
<dbReference type="GO" id="GO:0006935">
    <property type="term" value="P:chemotaxis"/>
    <property type="evidence" value="ECO:0007669"/>
    <property type="project" value="UniProtKB-ARBA"/>
</dbReference>
<dbReference type="InterPro" id="IPR000727">
    <property type="entry name" value="T_SNARE_dom"/>
</dbReference>
<dbReference type="RefSeq" id="WP_039428028.1">
    <property type="nucleotide sequence ID" value="NZ_CP061844.1"/>
</dbReference>
<dbReference type="GO" id="GO:0005886">
    <property type="term" value="C:plasma membrane"/>
    <property type="evidence" value="ECO:0007669"/>
    <property type="project" value="UniProtKB-SubCell"/>
</dbReference>
<gene>
    <name evidence="10" type="ORF">EA26_13095</name>
</gene>
<dbReference type="Gene3D" id="1.10.287.950">
    <property type="entry name" value="Methyl-accepting chemotaxis protein"/>
    <property type="match status" value="1"/>
</dbReference>
<keyword evidence="6" id="KW-1133">Transmembrane helix</keyword>
<feature type="domain" description="T-SNARE coiled-coil homology" evidence="8">
    <location>
        <begin position="462"/>
        <end position="524"/>
    </location>
</feature>
<dbReference type="InterPro" id="IPR004089">
    <property type="entry name" value="MCPsignal_dom"/>
</dbReference>
<evidence type="ECO:0000259" key="7">
    <source>
        <dbReference type="PROSITE" id="PS50111"/>
    </source>
</evidence>
<feature type="transmembrane region" description="Helical" evidence="6">
    <location>
        <begin position="12"/>
        <end position="32"/>
    </location>
</feature>
<evidence type="ECO:0000256" key="2">
    <source>
        <dbReference type="ARBA" id="ARBA00022519"/>
    </source>
</evidence>
<dbReference type="PANTHER" id="PTHR32089">
    <property type="entry name" value="METHYL-ACCEPTING CHEMOTAXIS PROTEIN MCPB"/>
    <property type="match status" value="1"/>
</dbReference>
<evidence type="ECO:0000256" key="1">
    <source>
        <dbReference type="ARBA" id="ARBA00004429"/>
    </source>
</evidence>
<comment type="subcellular location">
    <subcellularLocation>
        <location evidence="1">Cell inner membrane</location>
        <topology evidence="1">Multi-pass membrane protein</topology>
    </subcellularLocation>
</comment>